<dbReference type="PANTHER" id="PTHR46481">
    <property type="entry name" value="ZINC FINGER BED DOMAIN-CONTAINING PROTEIN 4"/>
    <property type="match status" value="1"/>
</dbReference>
<evidence type="ECO:0000259" key="6">
    <source>
        <dbReference type="Pfam" id="PF05699"/>
    </source>
</evidence>
<dbReference type="InterPro" id="IPR052035">
    <property type="entry name" value="ZnF_BED_domain_contain"/>
</dbReference>
<evidence type="ECO:0000256" key="2">
    <source>
        <dbReference type="ARBA" id="ARBA00022723"/>
    </source>
</evidence>
<dbReference type="AlphaFoldDB" id="A0A0C3CYL9"/>
<accession>A0A0C3CYL9</accession>
<protein>
    <recommendedName>
        <fullName evidence="6">HAT C-terminal dimerisation domain-containing protein</fullName>
    </recommendedName>
</protein>
<dbReference type="GO" id="GO:0046983">
    <property type="term" value="F:protein dimerization activity"/>
    <property type="evidence" value="ECO:0007669"/>
    <property type="project" value="InterPro"/>
</dbReference>
<dbReference type="GO" id="GO:0005634">
    <property type="term" value="C:nucleus"/>
    <property type="evidence" value="ECO:0007669"/>
    <property type="project" value="UniProtKB-SubCell"/>
</dbReference>
<dbReference type="Proteomes" id="UP000054321">
    <property type="component" value="Unassembled WGS sequence"/>
</dbReference>
<evidence type="ECO:0000256" key="5">
    <source>
        <dbReference type="ARBA" id="ARBA00023242"/>
    </source>
</evidence>
<reference evidence="8" key="2">
    <citation type="submission" date="2015-01" db="EMBL/GenBank/DDBJ databases">
        <title>Evolutionary Origins and Diversification of the Mycorrhizal Mutualists.</title>
        <authorList>
            <consortium name="DOE Joint Genome Institute"/>
            <consortium name="Mycorrhizal Genomics Consortium"/>
            <person name="Kohler A."/>
            <person name="Kuo A."/>
            <person name="Nagy L.G."/>
            <person name="Floudas D."/>
            <person name="Copeland A."/>
            <person name="Barry K.W."/>
            <person name="Cichocki N."/>
            <person name="Veneault-Fourrey C."/>
            <person name="LaButti K."/>
            <person name="Lindquist E.A."/>
            <person name="Lipzen A."/>
            <person name="Lundell T."/>
            <person name="Morin E."/>
            <person name="Murat C."/>
            <person name="Riley R."/>
            <person name="Ohm R."/>
            <person name="Sun H."/>
            <person name="Tunlid A."/>
            <person name="Henrissat B."/>
            <person name="Grigoriev I.V."/>
            <person name="Hibbett D.S."/>
            <person name="Martin F."/>
        </authorList>
    </citation>
    <scope>NUCLEOTIDE SEQUENCE [LARGE SCALE GENOMIC DNA]</scope>
    <source>
        <strain evidence="8">Zn</strain>
    </source>
</reference>
<name>A0A0C3CYL9_OIDMZ</name>
<keyword evidence="3" id="KW-0863">Zinc-finger</keyword>
<dbReference type="InterPro" id="IPR008906">
    <property type="entry name" value="HATC_C_dom"/>
</dbReference>
<evidence type="ECO:0000256" key="3">
    <source>
        <dbReference type="ARBA" id="ARBA00022771"/>
    </source>
</evidence>
<feature type="non-terminal residue" evidence="7">
    <location>
        <position position="91"/>
    </location>
</feature>
<keyword evidence="5" id="KW-0539">Nucleus</keyword>
<evidence type="ECO:0000313" key="7">
    <source>
        <dbReference type="EMBL" id="KIM94782.1"/>
    </source>
</evidence>
<feature type="non-terminal residue" evidence="7">
    <location>
        <position position="1"/>
    </location>
</feature>
<dbReference type="EMBL" id="KN832889">
    <property type="protein sequence ID" value="KIM94782.1"/>
    <property type="molecule type" value="Genomic_DNA"/>
</dbReference>
<keyword evidence="4" id="KW-0862">Zinc</keyword>
<evidence type="ECO:0000313" key="8">
    <source>
        <dbReference type="Proteomes" id="UP000054321"/>
    </source>
</evidence>
<dbReference type="OrthoDB" id="3439855at2759"/>
<dbReference type="Pfam" id="PF05699">
    <property type="entry name" value="Dimer_Tnp_hAT"/>
    <property type="match status" value="1"/>
</dbReference>
<dbReference type="GO" id="GO:0008270">
    <property type="term" value="F:zinc ion binding"/>
    <property type="evidence" value="ECO:0007669"/>
    <property type="project" value="UniProtKB-KW"/>
</dbReference>
<dbReference type="InParanoid" id="A0A0C3CYL9"/>
<sequence length="91" mass="10753">DEYKRYCKEPVMEMDPDEPFDPRKWWQETTQGKVYPNLSNMALDLLSIPAMPAEVERLFSSCKITIMNRRNRIGIDAVEAIECLKSWLRED</sequence>
<evidence type="ECO:0000256" key="4">
    <source>
        <dbReference type="ARBA" id="ARBA00022833"/>
    </source>
</evidence>
<dbReference type="HOGENOM" id="CLU_009123_13_2_1"/>
<organism evidence="7 8">
    <name type="scientific">Oidiodendron maius (strain Zn)</name>
    <dbReference type="NCBI Taxonomy" id="913774"/>
    <lineage>
        <taxon>Eukaryota</taxon>
        <taxon>Fungi</taxon>
        <taxon>Dikarya</taxon>
        <taxon>Ascomycota</taxon>
        <taxon>Pezizomycotina</taxon>
        <taxon>Leotiomycetes</taxon>
        <taxon>Leotiomycetes incertae sedis</taxon>
        <taxon>Myxotrichaceae</taxon>
        <taxon>Oidiodendron</taxon>
    </lineage>
</organism>
<proteinExistence type="predicted"/>
<gene>
    <name evidence="7" type="ORF">OIDMADRAFT_93898</name>
</gene>
<keyword evidence="8" id="KW-1185">Reference proteome</keyword>
<comment type="subcellular location">
    <subcellularLocation>
        <location evidence="1">Nucleus</location>
    </subcellularLocation>
</comment>
<reference evidence="7 8" key="1">
    <citation type="submission" date="2014-04" db="EMBL/GenBank/DDBJ databases">
        <authorList>
            <consortium name="DOE Joint Genome Institute"/>
            <person name="Kuo A."/>
            <person name="Martino E."/>
            <person name="Perotto S."/>
            <person name="Kohler A."/>
            <person name="Nagy L.G."/>
            <person name="Floudas D."/>
            <person name="Copeland A."/>
            <person name="Barry K.W."/>
            <person name="Cichocki N."/>
            <person name="Veneault-Fourrey C."/>
            <person name="LaButti K."/>
            <person name="Lindquist E.A."/>
            <person name="Lipzen A."/>
            <person name="Lundell T."/>
            <person name="Morin E."/>
            <person name="Murat C."/>
            <person name="Sun H."/>
            <person name="Tunlid A."/>
            <person name="Henrissat B."/>
            <person name="Grigoriev I.V."/>
            <person name="Hibbett D.S."/>
            <person name="Martin F."/>
            <person name="Nordberg H.P."/>
            <person name="Cantor M.N."/>
            <person name="Hua S.X."/>
        </authorList>
    </citation>
    <scope>NUCLEOTIDE SEQUENCE [LARGE SCALE GENOMIC DNA]</scope>
    <source>
        <strain evidence="7 8">Zn</strain>
    </source>
</reference>
<dbReference type="SUPFAM" id="SSF53098">
    <property type="entry name" value="Ribonuclease H-like"/>
    <property type="match status" value="1"/>
</dbReference>
<dbReference type="PANTHER" id="PTHR46481:SF10">
    <property type="entry name" value="ZINC FINGER BED DOMAIN-CONTAINING PROTEIN 39"/>
    <property type="match status" value="1"/>
</dbReference>
<evidence type="ECO:0000256" key="1">
    <source>
        <dbReference type="ARBA" id="ARBA00004123"/>
    </source>
</evidence>
<feature type="domain" description="HAT C-terminal dimerisation" evidence="6">
    <location>
        <begin position="2"/>
        <end position="88"/>
    </location>
</feature>
<keyword evidence="2" id="KW-0479">Metal-binding</keyword>
<dbReference type="InterPro" id="IPR012337">
    <property type="entry name" value="RNaseH-like_sf"/>
</dbReference>
<dbReference type="STRING" id="913774.A0A0C3CYL9"/>